<feature type="transmembrane region" description="Helical" evidence="7">
    <location>
        <begin position="44"/>
        <end position="65"/>
    </location>
</feature>
<gene>
    <name evidence="10" type="ORF">M1843_13945</name>
</gene>
<feature type="domain" description="ABC transporter" evidence="8">
    <location>
        <begin position="367"/>
        <end position="604"/>
    </location>
</feature>
<evidence type="ECO:0000259" key="9">
    <source>
        <dbReference type="PROSITE" id="PS50929"/>
    </source>
</evidence>
<keyword evidence="4 10" id="KW-0067">ATP-binding</keyword>
<dbReference type="PROSITE" id="PS00211">
    <property type="entry name" value="ABC_TRANSPORTER_1"/>
    <property type="match status" value="1"/>
</dbReference>
<evidence type="ECO:0000256" key="5">
    <source>
        <dbReference type="ARBA" id="ARBA00022989"/>
    </source>
</evidence>
<keyword evidence="2 7" id="KW-0812">Transmembrane</keyword>
<evidence type="ECO:0000313" key="10">
    <source>
        <dbReference type="EMBL" id="MCK9794849.1"/>
    </source>
</evidence>
<dbReference type="SUPFAM" id="SSF52540">
    <property type="entry name" value="P-loop containing nucleoside triphosphate hydrolases"/>
    <property type="match status" value="1"/>
</dbReference>
<dbReference type="InterPro" id="IPR017871">
    <property type="entry name" value="ABC_transporter-like_CS"/>
</dbReference>
<dbReference type="RefSeq" id="WP_416344710.1">
    <property type="nucleotide sequence ID" value="NZ_JALQCY010000004.1"/>
</dbReference>
<dbReference type="InterPro" id="IPR011527">
    <property type="entry name" value="ABC1_TM_dom"/>
</dbReference>
<keyword evidence="3" id="KW-0547">Nucleotide-binding</keyword>
<comment type="subcellular location">
    <subcellularLocation>
        <location evidence="1">Cell membrane</location>
        <topology evidence="1">Multi-pass membrane protein</topology>
    </subcellularLocation>
</comment>
<name>A0ABT0J5W1_9MICO</name>
<dbReference type="GO" id="GO:0005524">
    <property type="term" value="F:ATP binding"/>
    <property type="evidence" value="ECO:0007669"/>
    <property type="project" value="UniProtKB-KW"/>
</dbReference>
<dbReference type="InterPro" id="IPR003593">
    <property type="entry name" value="AAA+_ATPase"/>
</dbReference>
<dbReference type="Gene3D" id="1.20.1560.10">
    <property type="entry name" value="ABC transporter type 1, transmembrane domain"/>
    <property type="match status" value="1"/>
</dbReference>
<evidence type="ECO:0000256" key="7">
    <source>
        <dbReference type="SAM" id="Phobius"/>
    </source>
</evidence>
<evidence type="ECO:0000256" key="2">
    <source>
        <dbReference type="ARBA" id="ARBA00022692"/>
    </source>
</evidence>
<accession>A0ABT0J5W1</accession>
<sequence length="614" mass="65615">MAEDFVDPVDLRIEARAGRRSPRRLLALCRRSTRLVREAAPRSFAASVILQVAAALLLAGQVWSVKLLLDAILAASDGGASVASLVWPVAVLAALTALTALTGSVQSYLSRYLGERVARSMWRHVLGAATAVPLRSFESSAFYDRLRRVQTNAVSRPYQVTRGILTTLGAAVSAVAVGATLVGIAPVLLPLLLLGGVPLLLTSRRESHLEFDFDVAQTPNQRLRAYLTHVLTDRDAAKEIRAFDLGEPLGHRMDDAYGTFLHDLGRHLRRRTLLSSVGTLGTALVLAATLGALVVLISRGELGVADAGAAVVAVRMLQGQIQSMFGGVQSVFESGLFLDDVEAFLRTGVAAGVESRGFPAPERFDRVDVDDVSFTYPGASTPALDGVSLGMTAGEVVAIVGENGSGKTTLAKVLAGLYEPDEGVVRWDGVDQAGMDRRSLRSRIAVIFQDFVRYALPASENISAGSEHDDARVRAAARATGADRALEGLPDGYATVLSRLFRGGRELSGGQWQRVALARAYYRDAPLVILDEPTSALDPRAEHDLFASLRDVLAGRTAVFISHRFSTVRSADRIFVMDAGRVVEAGDHDTLMALGGLYAELFTIQAAAYSEPTA</sequence>
<reference evidence="10 11" key="1">
    <citation type="submission" date="2022-02" db="EMBL/GenBank/DDBJ databases">
        <title>The car tank lid bacteriome: a reservoir of bacteria with potential in bioremediation of fuel.</title>
        <authorList>
            <person name="Vidal-Verdu A."/>
            <person name="Gomez-Martinez D."/>
            <person name="Latorre-Perez A."/>
            <person name="Pereto J."/>
            <person name="Porcar M."/>
        </authorList>
    </citation>
    <scope>NUCLEOTIDE SEQUENCE [LARGE SCALE GENOMIC DNA]</scope>
    <source>
        <strain evidence="10 11">4D.3</strain>
    </source>
</reference>
<dbReference type="SMART" id="SM00382">
    <property type="entry name" value="AAA"/>
    <property type="match status" value="1"/>
</dbReference>
<feature type="domain" description="ABC transmembrane type-1" evidence="9">
    <location>
        <begin position="45"/>
        <end position="333"/>
    </location>
</feature>
<proteinExistence type="predicted"/>
<evidence type="ECO:0000256" key="4">
    <source>
        <dbReference type="ARBA" id="ARBA00022840"/>
    </source>
</evidence>
<dbReference type="InterPro" id="IPR039421">
    <property type="entry name" value="Type_1_exporter"/>
</dbReference>
<evidence type="ECO:0000313" key="11">
    <source>
        <dbReference type="Proteomes" id="UP001651050"/>
    </source>
</evidence>
<dbReference type="PANTHER" id="PTHR24221">
    <property type="entry name" value="ATP-BINDING CASSETTE SUB-FAMILY B"/>
    <property type="match status" value="1"/>
</dbReference>
<dbReference type="InterPro" id="IPR036640">
    <property type="entry name" value="ABC1_TM_sf"/>
</dbReference>
<dbReference type="InterPro" id="IPR027417">
    <property type="entry name" value="P-loop_NTPase"/>
</dbReference>
<dbReference type="PROSITE" id="PS50893">
    <property type="entry name" value="ABC_TRANSPORTER_2"/>
    <property type="match status" value="1"/>
</dbReference>
<dbReference type="PROSITE" id="PS50929">
    <property type="entry name" value="ABC_TM1F"/>
    <property type="match status" value="1"/>
</dbReference>
<dbReference type="EMBL" id="JALQCY010000004">
    <property type="protein sequence ID" value="MCK9794849.1"/>
    <property type="molecule type" value="Genomic_DNA"/>
</dbReference>
<dbReference type="CDD" id="cd03228">
    <property type="entry name" value="ABCC_MRP_Like"/>
    <property type="match status" value="1"/>
</dbReference>
<keyword evidence="5 7" id="KW-1133">Transmembrane helix</keyword>
<evidence type="ECO:0000256" key="3">
    <source>
        <dbReference type="ARBA" id="ARBA00022741"/>
    </source>
</evidence>
<evidence type="ECO:0000256" key="1">
    <source>
        <dbReference type="ARBA" id="ARBA00004651"/>
    </source>
</evidence>
<feature type="transmembrane region" description="Helical" evidence="7">
    <location>
        <begin position="168"/>
        <end position="201"/>
    </location>
</feature>
<evidence type="ECO:0000259" key="8">
    <source>
        <dbReference type="PROSITE" id="PS50893"/>
    </source>
</evidence>
<keyword evidence="11" id="KW-1185">Reference proteome</keyword>
<organism evidence="10 11">
    <name type="scientific">Isoptericola peretonis</name>
    <dbReference type="NCBI Taxonomy" id="2918523"/>
    <lineage>
        <taxon>Bacteria</taxon>
        <taxon>Bacillati</taxon>
        <taxon>Actinomycetota</taxon>
        <taxon>Actinomycetes</taxon>
        <taxon>Micrococcales</taxon>
        <taxon>Promicromonosporaceae</taxon>
        <taxon>Isoptericola</taxon>
    </lineage>
</organism>
<dbReference type="Proteomes" id="UP001651050">
    <property type="component" value="Unassembled WGS sequence"/>
</dbReference>
<comment type="caution">
    <text evidence="10">The sequence shown here is derived from an EMBL/GenBank/DDBJ whole genome shotgun (WGS) entry which is preliminary data.</text>
</comment>
<dbReference type="Gene3D" id="3.40.50.300">
    <property type="entry name" value="P-loop containing nucleotide triphosphate hydrolases"/>
    <property type="match status" value="1"/>
</dbReference>
<dbReference type="SUPFAM" id="SSF90123">
    <property type="entry name" value="ABC transporter transmembrane region"/>
    <property type="match status" value="1"/>
</dbReference>
<dbReference type="InterPro" id="IPR003439">
    <property type="entry name" value="ABC_transporter-like_ATP-bd"/>
</dbReference>
<feature type="transmembrane region" description="Helical" evidence="7">
    <location>
        <begin position="85"/>
        <end position="109"/>
    </location>
</feature>
<dbReference type="Pfam" id="PF00005">
    <property type="entry name" value="ABC_tran"/>
    <property type="match status" value="1"/>
</dbReference>
<evidence type="ECO:0000256" key="6">
    <source>
        <dbReference type="ARBA" id="ARBA00023136"/>
    </source>
</evidence>
<protein>
    <submittedName>
        <fullName evidence="10">ABC transporter ATP-binding protein/permease</fullName>
    </submittedName>
</protein>
<keyword evidence="6 7" id="KW-0472">Membrane</keyword>
<feature type="transmembrane region" description="Helical" evidence="7">
    <location>
        <begin position="273"/>
        <end position="297"/>
    </location>
</feature>
<dbReference type="PANTHER" id="PTHR24221:SF646">
    <property type="entry name" value="HAEMOLYSIN SECRETION ATP-BINDING PROTEIN"/>
    <property type="match status" value="1"/>
</dbReference>